<evidence type="ECO:0000313" key="3">
    <source>
        <dbReference type="Proteomes" id="UP000886520"/>
    </source>
</evidence>
<keyword evidence="3" id="KW-1185">Reference proteome</keyword>
<dbReference type="Proteomes" id="UP000886520">
    <property type="component" value="Chromosome 1"/>
</dbReference>
<accession>A0A9D4ZRC1</accession>
<sequence length="153" mass="16973">KITFSFSLAKRETITKAFPLLYSPKKSIDKVLIELQGSEDSPRLFSVGGSQPLATHPLAMAASCTSVRARRERERQGAHDEELNLPCYRNEKSSSSLCGASRVEAHDVMHRMKNTEKDSVFLHEKISTSSCASNGGLVHERASKKKERERGSP</sequence>
<feature type="region of interest" description="Disordered" evidence="1">
    <location>
        <begin position="130"/>
        <end position="153"/>
    </location>
</feature>
<evidence type="ECO:0000256" key="1">
    <source>
        <dbReference type="SAM" id="MobiDB-lite"/>
    </source>
</evidence>
<evidence type="ECO:0000313" key="2">
    <source>
        <dbReference type="EMBL" id="KAI5084908.1"/>
    </source>
</evidence>
<protein>
    <submittedName>
        <fullName evidence="2">Uncharacterized protein</fullName>
    </submittedName>
</protein>
<dbReference type="EMBL" id="JABFUD020000001">
    <property type="protein sequence ID" value="KAI5084908.1"/>
    <property type="molecule type" value="Genomic_DNA"/>
</dbReference>
<feature type="non-terminal residue" evidence="2">
    <location>
        <position position="1"/>
    </location>
</feature>
<comment type="caution">
    <text evidence="2">The sequence shown here is derived from an EMBL/GenBank/DDBJ whole genome shotgun (WGS) entry which is preliminary data.</text>
</comment>
<dbReference type="AlphaFoldDB" id="A0A9D4ZRC1"/>
<organism evidence="2 3">
    <name type="scientific">Adiantum capillus-veneris</name>
    <name type="common">Maidenhair fern</name>
    <dbReference type="NCBI Taxonomy" id="13818"/>
    <lineage>
        <taxon>Eukaryota</taxon>
        <taxon>Viridiplantae</taxon>
        <taxon>Streptophyta</taxon>
        <taxon>Embryophyta</taxon>
        <taxon>Tracheophyta</taxon>
        <taxon>Polypodiopsida</taxon>
        <taxon>Polypodiidae</taxon>
        <taxon>Polypodiales</taxon>
        <taxon>Pteridineae</taxon>
        <taxon>Pteridaceae</taxon>
        <taxon>Vittarioideae</taxon>
        <taxon>Adiantum</taxon>
    </lineage>
</organism>
<gene>
    <name evidence="2" type="ORF">GOP47_0001077</name>
</gene>
<reference evidence="2" key="1">
    <citation type="submission" date="2021-01" db="EMBL/GenBank/DDBJ databases">
        <title>Adiantum capillus-veneris genome.</title>
        <authorList>
            <person name="Fang Y."/>
            <person name="Liao Q."/>
        </authorList>
    </citation>
    <scope>NUCLEOTIDE SEQUENCE</scope>
    <source>
        <strain evidence="2">H3</strain>
        <tissue evidence="2">Leaf</tissue>
    </source>
</reference>
<feature type="compositionally biased region" description="Basic and acidic residues" evidence="1">
    <location>
        <begin position="138"/>
        <end position="153"/>
    </location>
</feature>
<proteinExistence type="predicted"/>
<name>A0A9D4ZRC1_ADICA</name>